<gene>
    <name evidence="7" type="ORF">EB796_014471</name>
</gene>
<dbReference type="EMBL" id="VXIV02002119">
    <property type="protein sequence ID" value="KAF6027223.1"/>
    <property type="molecule type" value="Genomic_DNA"/>
</dbReference>
<reference evidence="7" key="1">
    <citation type="submission" date="2020-06" db="EMBL/GenBank/DDBJ databases">
        <title>Draft genome of Bugula neritina, a colonial animal packing powerful symbionts and potential medicines.</title>
        <authorList>
            <person name="Rayko M."/>
        </authorList>
    </citation>
    <scope>NUCLEOTIDE SEQUENCE [LARGE SCALE GENOMIC DNA]</scope>
    <source>
        <strain evidence="7">Kwan_BN1</strain>
    </source>
</reference>
<keyword evidence="8" id="KW-1185">Reference proteome</keyword>
<protein>
    <submittedName>
        <fullName evidence="7">FURIN</fullName>
    </submittedName>
</protein>
<dbReference type="GO" id="GO:0004252">
    <property type="term" value="F:serine-type endopeptidase activity"/>
    <property type="evidence" value="ECO:0007669"/>
    <property type="project" value="InterPro"/>
</dbReference>
<dbReference type="GO" id="GO:0000139">
    <property type="term" value="C:Golgi membrane"/>
    <property type="evidence" value="ECO:0007669"/>
    <property type="project" value="TreeGrafter"/>
</dbReference>
<dbReference type="PANTHER" id="PTHR42884:SF14">
    <property type="entry name" value="NEUROENDOCRINE CONVERTASE 1"/>
    <property type="match status" value="1"/>
</dbReference>
<dbReference type="Gene3D" id="3.30.70.850">
    <property type="entry name" value="Peptidase S8, pro-domain"/>
    <property type="match status" value="1"/>
</dbReference>
<dbReference type="Gene3D" id="3.40.50.200">
    <property type="entry name" value="Peptidase S8/S53 domain"/>
    <property type="match status" value="1"/>
</dbReference>
<dbReference type="InterPro" id="IPR032815">
    <property type="entry name" value="S8_pro-domain"/>
</dbReference>
<feature type="domain" description="Peptidase S8 pro-domain" evidence="6">
    <location>
        <begin position="30"/>
        <end position="108"/>
    </location>
</feature>
<keyword evidence="2" id="KW-0378">Hydrolase</keyword>
<evidence type="ECO:0000256" key="4">
    <source>
        <dbReference type="PROSITE-ProRule" id="PRU01240"/>
    </source>
</evidence>
<keyword evidence="1" id="KW-0645">Protease</keyword>
<dbReference type="GO" id="GO:0016485">
    <property type="term" value="P:protein processing"/>
    <property type="evidence" value="ECO:0007669"/>
    <property type="project" value="TreeGrafter"/>
</dbReference>
<evidence type="ECO:0000256" key="5">
    <source>
        <dbReference type="SAM" id="SignalP"/>
    </source>
</evidence>
<feature type="signal peptide" evidence="5">
    <location>
        <begin position="1"/>
        <end position="23"/>
    </location>
</feature>
<evidence type="ECO:0000256" key="3">
    <source>
        <dbReference type="ARBA" id="ARBA00022825"/>
    </source>
</evidence>
<dbReference type="InterPro" id="IPR036852">
    <property type="entry name" value="Peptidase_S8/S53_dom_sf"/>
</dbReference>
<dbReference type="Proteomes" id="UP000593567">
    <property type="component" value="Unassembled WGS sequence"/>
</dbReference>
<dbReference type="AlphaFoldDB" id="A0A7J7JMY1"/>
<dbReference type="SUPFAM" id="SSF52743">
    <property type="entry name" value="Subtilisin-like"/>
    <property type="match status" value="1"/>
</dbReference>
<dbReference type="InterPro" id="IPR023827">
    <property type="entry name" value="Peptidase_S8_Asp-AS"/>
</dbReference>
<organism evidence="7 8">
    <name type="scientific">Bugula neritina</name>
    <name type="common">Brown bryozoan</name>
    <name type="synonym">Sertularia neritina</name>
    <dbReference type="NCBI Taxonomy" id="10212"/>
    <lineage>
        <taxon>Eukaryota</taxon>
        <taxon>Metazoa</taxon>
        <taxon>Spiralia</taxon>
        <taxon>Lophotrochozoa</taxon>
        <taxon>Bryozoa</taxon>
        <taxon>Gymnolaemata</taxon>
        <taxon>Cheilostomatida</taxon>
        <taxon>Flustrina</taxon>
        <taxon>Buguloidea</taxon>
        <taxon>Bugulidae</taxon>
        <taxon>Bugula</taxon>
    </lineage>
</organism>
<keyword evidence="3" id="KW-0720">Serine protease</keyword>
<feature type="chain" id="PRO_5029626152" evidence="5">
    <location>
        <begin position="24"/>
        <end position="179"/>
    </location>
</feature>
<dbReference type="PROSITE" id="PS51892">
    <property type="entry name" value="SUBTILASE"/>
    <property type="match status" value="1"/>
</dbReference>
<evidence type="ECO:0000259" key="6">
    <source>
        <dbReference type="Pfam" id="PF16470"/>
    </source>
</evidence>
<comment type="caution">
    <text evidence="4">Lacks conserved residue(s) required for the propagation of feature annotation.</text>
</comment>
<dbReference type="OrthoDB" id="6255718at2759"/>
<dbReference type="PROSITE" id="PS00136">
    <property type="entry name" value="SUBTILASE_ASP"/>
    <property type="match status" value="1"/>
</dbReference>
<evidence type="ECO:0000256" key="2">
    <source>
        <dbReference type="ARBA" id="ARBA00022801"/>
    </source>
</evidence>
<dbReference type="InterPro" id="IPR038466">
    <property type="entry name" value="S8_pro-domain_sf"/>
</dbReference>
<dbReference type="PANTHER" id="PTHR42884">
    <property type="entry name" value="PROPROTEIN CONVERTASE SUBTILISIN/KEXIN-RELATED"/>
    <property type="match status" value="1"/>
</dbReference>
<comment type="similarity">
    <text evidence="4">Belongs to the peptidase S8 family.</text>
</comment>
<comment type="caution">
    <text evidence="7">The sequence shown here is derived from an EMBL/GenBank/DDBJ whole genome shotgun (WGS) entry which is preliminary data.</text>
</comment>
<evidence type="ECO:0000313" key="8">
    <source>
        <dbReference type="Proteomes" id="UP000593567"/>
    </source>
</evidence>
<dbReference type="Pfam" id="PF16470">
    <property type="entry name" value="S8_pro-domain"/>
    <property type="match status" value="1"/>
</dbReference>
<proteinExistence type="inferred from homology"/>
<dbReference type="SUPFAM" id="SSF54897">
    <property type="entry name" value="Protease propeptides/inhibitors"/>
    <property type="match status" value="1"/>
</dbReference>
<dbReference type="GO" id="GO:0005802">
    <property type="term" value="C:trans-Golgi network"/>
    <property type="evidence" value="ECO:0007669"/>
    <property type="project" value="TreeGrafter"/>
</dbReference>
<accession>A0A7J7JMY1</accession>
<sequence length="179" mass="20582">MASLMQLTQLLNFMLLFSFSVLALEDFTNSWVVELDPDVTETEVNDIAKAAGFINYGKVFKDKSLYEFHHPRVAKRSLGHSQYHTDNLQGHTKIRSVEQLVAKTRVKRYADLDSIFPMRDPLWQDTWYLNQAVTNDSLFDMNVMSAWERGFTGSNVVVSILDDGLEHTHPDLAENYVSY</sequence>
<keyword evidence="5" id="KW-0732">Signal</keyword>
<name>A0A7J7JMY1_BUGNE</name>
<evidence type="ECO:0000256" key="1">
    <source>
        <dbReference type="ARBA" id="ARBA00022670"/>
    </source>
</evidence>
<evidence type="ECO:0000313" key="7">
    <source>
        <dbReference type="EMBL" id="KAF6027223.1"/>
    </source>
</evidence>